<feature type="compositionally biased region" description="Basic and acidic residues" evidence="1">
    <location>
        <begin position="59"/>
        <end position="69"/>
    </location>
</feature>
<name>A0AAV2MJV5_KNICA</name>
<sequence>MPLGVRLRVRSLMVHLPLPTPLLLRLVLLTRQAPEPDLEHALDDCPKTVTAPRPSWAERGTDLHQDVKNLKRQRHSGHEGSV</sequence>
<dbReference type="AlphaFoldDB" id="A0AAV2MJV5"/>
<gene>
    <name evidence="2" type="ORF">KC01_LOCUS39811</name>
</gene>
<evidence type="ECO:0000313" key="2">
    <source>
        <dbReference type="EMBL" id="CAL1613633.1"/>
    </source>
</evidence>
<evidence type="ECO:0008006" key="4">
    <source>
        <dbReference type="Google" id="ProtNLM"/>
    </source>
</evidence>
<feature type="region of interest" description="Disordered" evidence="1">
    <location>
        <begin position="52"/>
        <end position="82"/>
    </location>
</feature>
<organism evidence="2 3">
    <name type="scientific">Knipowitschia caucasica</name>
    <name type="common">Caucasian dwarf goby</name>
    <name type="synonym">Pomatoschistus caucasicus</name>
    <dbReference type="NCBI Taxonomy" id="637954"/>
    <lineage>
        <taxon>Eukaryota</taxon>
        <taxon>Metazoa</taxon>
        <taxon>Chordata</taxon>
        <taxon>Craniata</taxon>
        <taxon>Vertebrata</taxon>
        <taxon>Euteleostomi</taxon>
        <taxon>Actinopterygii</taxon>
        <taxon>Neopterygii</taxon>
        <taxon>Teleostei</taxon>
        <taxon>Neoteleostei</taxon>
        <taxon>Acanthomorphata</taxon>
        <taxon>Gobiaria</taxon>
        <taxon>Gobiiformes</taxon>
        <taxon>Gobioidei</taxon>
        <taxon>Gobiidae</taxon>
        <taxon>Gobiinae</taxon>
        <taxon>Knipowitschia</taxon>
    </lineage>
</organism>
<evidence type="ECO:0000256" key="1">
    <source>
        <dbReference type="SAM" id="MobiDB-lite"/>
    </source>
</evidence>
<dbReference type="EMBL" id="OZ035830">
    <property type="protein sequence ID" value="CAL1613633.1"/>
    <property type="molecule type" value="Genomic_DNA"/>
</dbReference>
<protein>
    <recommendedName>
        <fullName evidence="4">Secreted protein</fullName>
    </recommendedName>
</protein>
<dbReference type="Proteomes" id="UP001497482">
    <property type="component" value="Chromosome 8"/>
</dbReference>
<accession>A0AAV2MJV5</accession>
<proteinExistence type="predicted"/>
<keyword evidence="3" id="KW-1185">Reference proteome</keyword>
<evidence type="ECO:0000313" key="3">
    <source>
        <dbReference type="Proteomes" id="UP001497482"/>
    </source>
</evidence>
<reference evidence="2 3" key="1">
    <citation type="submission" date="2024-04" db="EMBL/GenBank/DDBJ databases">
        <authorList>
            <person name="Waldvogel A.-M."/>
            <person name="Schoenle A."/>
        </authorList>
    </citation>
    <scope>NUCLEOTIDE SEQUENCE [LARGE SCALE GENOMIC DNA]</scope>
</reference>